<protein>
    <submittedName>
        <fullName evidence="4">A33 protein</fullName>
    </submittedName>
</protein>
<dbReference type="InterPro" id="IPR003877">
    <property type="entry name" value="SPRY_dom"/>
</dbReference>
<dbReference type="PANTHER" id="PTHR24103">
    <property type="entry name" value="E3 UBIQUITIN-PROTEIN LIGASE TRIM"/>
    <property type="match status" value="1"/>
</dbReference>
<reference evidence="4" key="1">
    <citation type="journal article" date="2021" name="Cell">
        <title>Tracing the genetic footprints of vertebrate landing in non-teleost ray-finned fishes.</title>
        <authorList>
            <person name="Bi X."/>
            <person name="Wang K."/>
            <person name="Yang L."/>
            <person name="Pan H."/>
            <person name="Jiang H."/>
            <person name="Wei Q."/>
            <person name="Fang M."/>
            <person name="Yu H."/>
            <person name="Zhu C."/>
            <person name="Cai Y."/>
            <person name="He Y."/>
            <person name="Gan X."/>
            <person name="Zeng H."/>
            <person name="Yu D."/>
            <person name="Zhu Y."/>
            <person name="Jiang H."/>
            <person name="Qiu Q."/>
            <person name="Yang H."/>
            <person name="Zhang Y.E."/>
            <person name="Wang W."/>
            <person name="Zhu M."/>
            <person name="He S."/>
            <person name="Zhang G."/>
        </authorList>
    </citation>
    <scope>NUCLEOTIDE SEQUENCE</scope>
    <source>
        <strain evidence="4">Allg_001</strain>
    </source>
</reference>
<dbReference type="EMBL" id="JAAWVO010013911">
    <property type="protein sequence ID" value="MBN3314018.1"/>
    <property type="molecule type" value="Genomic_DNA"/>
</dbReference>
<evidence type="ECO:0000313" key="5">
    <source>
        <dbReference type="Proteomes" id="UP000736164"/>
    </source>
</evidence>
<dbReference type="SMART" id="SM00589">
    <property type="entry name" value="PRY"/>
    <property type="match status" value="1"/>
</dbReference>
<accession>A0A8J7T7Y7</accession>
<dbReference type="InterPro" id="IPR003879">
    <property type="entry name" value="Butyrophylin_SPRY"/>
</dbReference>
<dbReference type="InterPro" id="IPR006574">
    <property type="entry name" value="PRY"/>
</dbReference>
<keyword evidence="2" id="KW-0472">Membrane</keyword>
<sequence>MERRSEPGEVAYRTVKEVDPEDEVEIRWGGETGSHVSSAGRVSLYKRTALLFASLWILTLIVGVGFYFYKQPEQQAEKSRLLESNSALQIQLETLQMNYSSLNADLQIQLETLQKNYSSLNADMQNQMEALQRNYSSLTTELQQRCPKERNSSYLQGDCPSLKTYFMAVIEHYLPIEKCFPIDTTKTVKSTFSELSRMNGEVLTVVWKWIRNASADVTLDPETAHPSLILSEDGKQVRLGDQKQTLPESPQRFDPVVCVLGREGFSSGRHYWEVVVGEKTGWDLGVAKESINRKGKIILSPSNGYWTIWLRNANEFKALANPPVLLPLSLKPQKVGIYLDYEEGQVSFYNVETRNHIYTFTDTFTEKLYPYFSPNLKSNGTNAHPMIITSVDDIDLS</sequence>
<dbReference type="PRINTS" id="PR01407">
    <property type="entry name" value="BUTYPHLNCDUF"/>
</dbReference>
<feature type="transmembrane region" description="Helical" evidence="2">
    <location>
        <begin position="49"/>
        <end position="69"/>
    </location>
</feature>
<evidence type="ECO:0000256" key="1">
    <source>
        <dbReference type="SAM" id="Coils"/>
    </source>
</evidence>
<dbReference type="InterPro" id="IPR013320">
    <property type="entry name" value="ConA-like_dom_sf"/>
</dbReference>
<evidence type="ECO:0000259" key="3">
    <source>
        <dbReference type="PROSITE" id="PS50188"/>
    </source>
</evidence>
<keyword evidence="1" id="KW-0175">Coiled coil</keyword>
<gene>
    <name evidence="4" type="primary">A33_11</name>
    <name evidence="4" type="ORF">GTO95_0005023</name>
</gene>
<keyword evidence="2" id="KW-1133">Transmembrane helix</keyword>
<dbReference type="Pfam" id="PF13765">
    <property type="entry name" value="PRY"/>
    <property type="match status" value="1"/>
</dbReference>
<feature type="coiled-coil region" evidence="1">
    <location>
        <begin position="78"/>
        <end position="141"/>
    </location>
</feature>
<dbReference type="Pfam" id="PF00622">
    <property type="entry name" value="SPRY"/>
    <property type="match status" value="1"/>
</dbReference>
<dbReference type="PROSITE" id="PS50188">
    <property type="entry name" value="B302_SPRY"/>
    <property type="match status" value="1"/>
</dbReference>
<feature type="domain" description="B30.2/SPRY" evidence="3">
    <location>
        <begin position="197"/>
        <end position="390"/>
    </location>
</feature>
<dbReference type="AlphaFoldDB" id="A0A8J7T7Y7"/>
<feature type="non-terminal residue" evidence="4">
    <location>
        <position position="1"/>
    </location>
</feature>
<evidence type="ECO:0000313" key="4">
    <source>
        <dbReference type="EMBL" id="MBN3314018.1"/>
    </source>
</evidence>
<comment type="caution">
    <text evidence="4">The sequence shown here is derived from an EMBL/GenBank/DDBJ whole genome shotgun (WGS) entry which is preliminary data.</text>
</comment>
<name>A0A8J7T7Y7_ATRSP</name>
<dbReference type="Gene3D" id="2.60.120.920">
    <property type="match status" value="1"/>
</dbReference>
<dbReference type="Proteomes" id="UP000736164">
    <property type="component" value="Unassembled WGS sequence"/>
</dbReference>
<organism evidence="4 5">
    <name type="scientific">Atractosteus spatula</name>
    <name type="common">Alligator gar</name>
    <name type="synonym">Lepisosteus spatula</name>
    <dbReference type="NCBI Taxonomy" id="7917"/>
    <lineage>
        <taxon>Eukaryota</taxon>
        <taxon>Metazoa</taxon>
        <taxon>Chordata</taxon>
        <taxon>Craniata</taxon>
        <taxon>Vertebrata</taxon>
        <taxon>Euteleostomi</taxon>
        <taxon>Actinopterygii</taxon>
        <taxon>Neopterygii</taxon>
        <taxon>Holostei</taxon>
        <taxon>Semionotiformes</taxon>
        <taxon>Lepisosteidae</taxon>
        <taxon>Atractosteus</taxon>
    </lineage>
</organism>
<dbReference type="CDD" id="cd13733">
    <property type="entry name" value="SPRY_PRY_C-I_1"/>
    <property type="match status" value="1"/>
</dbReference>
<keyword evidence="2" id="KW-0812">Transmembrane</keyword>
<feature type="non-terminal residue" evidence="4">
    <location>
        <position position="397"/>
    </location>
</feature>
<dbReference type="FunFam" id="2.60.120.920:FF:000004">
    <property type="entry name" value="Butyrophilin subfamily 1 member A1"/>
    <property type="match status" value="1"/>
</dbReference>
<dbReference type="SUPFAM" id="SSF49899">
    <property type="entry name" value="Concanavalin A-like lectins/glucanases"/>
    <property type="match status" value="1"/>
</dbReference>
<proteinExistence type="predicted"/>
<evidence type="ECO:0000256" key="2">
    <source>
        <dbReference type="SAM" id="Phobius"/>
    </source>
</evidence>
<dbReference type="InterPro" id="IPR043136">
    <property type="entry name" value="B30.2/SPRY_sf"/>
</dbReference>
<dbReference type="InterPro" id="IPR050143">
    <property type="entry name" value="TRIM/RBCC"/>
</dbReference>
<dbReference type="InterPro" id="IPR001870">
    <property type="entry name" value="B30.2/SPRY"/>
</dbReference>
<dbReference type="SMART" id="SM00449">
    <property type="entry name" value="SPRY"/>
    <property type="match status" value="1"/>
</dbReference>
<keyword evidence="5" id="KW-1185">Reference proteome</keyword>